<protein>
    <submittedName>
        <fullName evidence="1">Uncharacterized protein</fullName>
    </submittedName>
</protein>
<reference evidence="1" key="1">
    <citation type="submission" date="2018-05" db="EMBL/GenBank/DDBJ databases">
        <authorList>
            <person name="Lanie J.A."/>
            <person name="Ng W.-L."/>
            <person name="Kazmierczak K.M."/>
            <person name="Andrzejewski T.M."/>
            <person name="Davidsen T.M."/>
            <person name="Wayne K.J."/>
            <person name="Tettelin H."/>
            <person name="Glass J.I."/>
            <person name="Rusch D."/>
            <person name="Podicherti R."/>
            <person name="Tsui H.-C.T."/>
            <person name="Winkler M.E."/>
        </authorList>
    </citation>
    <scope>NUCLEOTIDE SEQUENCE</scope>
</reference>
<dbReference type="AlphaFoldDB" id="A0A382NJP0"/>
<organism evidence="1">
    <name type="scientific">marine metagenome</name>
    <dbReference type="NCBI Taxonomy" id="408172"/>
    <lineage>
        <taxon>unclassified sequences</taxon>
        <taxon>metagenomes</taxon>
        <taxon>ecological metagenomes</taxon>
    </lineage>
</organism>
<accession>A0A382NJP0</accession>
<name>A0A382NJP0_9ZZZZ</name>
<dbReference type="EMBL" id="UINC01100108">
    <property type="protein sequence ID" value="SVC59902.1"/>
    <property type="molecule type" value="Genomic_DNA"/>
</dbReference>
<proteinExistence type="predicted"/>
<feature type="non-terminal residue" evidence="1">
    <location>
        <position position="1"/>
    </location>
</feature>
<sequence length="50" mass="5463">VAVSIFQPGFLDQQVKKHAAQNPDVLSSIGMRVTGKESYVLVSLLVYSEI</sequence>
<gene>
    <name evidence="1" type="ORF">METZ01_LOCUS312756</name>
</gene>
<evidence type="ECO:0000313" key="1">
    <source>
        <dbReference type="EMBL" id="SVC59902.1"/>
    </source>
</evidence>